<evidence type="ECO:0000256" key="12">
    <source>
        <dbReference type="ARBA" id="ARBA00023222"/>
    </source>
</evidence>
<dbReference type="InterPro" id="IPR045865">
    <property type="entry name" value="ACT-like_dom_sf"/>
</dbReference>
<evidence type="ECO:0000256" key="10">
    <source>
        <dbReference type="ARBA" id="ARBA00022605"/>
    </source>
</evidence>
<evidence type="ECO:0000256" key="14">
    <source>
        <dbReference type="ARBA" id="ARBA00023239"/>
    </source>
</evidence>
<dbReference type="AlphaFoldDB" id="A0A1Y2KA06"/>
<dbReference type="InterPro" id="IPR018528">
    <property type="entry name" value="Preph_deHydtase_CS"/>
</dbReference>
<feature type="domain" description="ACT" evidence="21">
    <location>
        <begin position="286"/>
        <end position="364"/>
    </location>
</feature>
<evidence type="ECO:0000256" key="18">
    <source>
        <dbReference type="ARBA" id="ARBA00047848"/>
    </source>
</evidence>
<comment type="pathway">
    <text evidence="4">Amino-acid biosynthesis; L-phenylalanine biosynthesis; phenylpyruvate from prephenate: step 1/1.</text>
</comment>
<keyword evidence="12" id="KW-0584">Phenylalanine biosynthesis</keyword>
<dbReference type="GO" id="GO:0046417">
    <property type="term" value="P:chorismate metabolic process"/>
    <property type="evidence" value="ECO:0007669"/>
    <property type="project" value="InterPro"/>
</dbReference>
<dbReference type="InterPro" id="IPR008242">
    <property type="entry name" value="Chor_mutase/pphenate_deHydtase"/>
</dbReference>
<dbReference type="Gene3D" id="3.30.70.260">
    <property type="match status" value="1"/>
</dbReference>
<dbReference type="Pfam" id="PF01817">
    <property type="entry name" value="CM_2"/>
    <property type="match status" value="1"/>
</dbReference>
<evidence type="ECO:0000259" key="19">
    <source>
        <dbReference type="PROSITE" id="PS51168"/>
    </source>
</evidence>
<gene>
    <name evidence="22" type="ORF">MAIT1_01168</name>
</gene>
<comment type="function">
    <text evidence="2">Catalyzes the Claisen rearrangement of chorismate to prephenate and the decarboxylation/dehydration of prephenate to phenylpyruvate.</text>
</comment>
<dbReference type="OrthoDB" id="9802281at2"/>
<dbReference type="SUPFAM" id="SSF53850">
    <property type="entry name" value="Periplasmic binding protein-like II"/>
    <property type="match status" value="1"/>
</dbReference>
<dbReference type="PIRSF" id="PIRSF001500">
    <property type="entry name" value="Chor_mut_pdt_Ppr"/>
    <property type="match status" value="1"/>
</dbReference>
<dbReference type="Pfam" id="PF01842">
    <property type="entry name" value="ACT"/>
    <property type="match status" value="1"/>
</dbReference>
<dbReference type="InterPro" id="IPR001086">
    <property type="entry name" value="Preph_deHydtase"/>
</dbReference>
<feature type="domain" description="Prephenate dehydratase" evidence="20">
    <location>
        <begin position="99"/>
        <end position="274"/>
    </location>
</feature>
<evidence type="ECO:0000256" key="11">
    <source>
        <dbReference type="ARBA" id="ARBA00023141"/>
    </source>
</evidence>
<dbReference type="FunFam" id="3.30.70.260:FF:000012">
    <property type="entry name" value="Prephenate dehydratase"/>
    <property type="match status" value="1"/>
</dbReference>
<dbReference type="GO" id="GO:0005737">
    <property type="term" value="C:cytoplasm"/>
    <property type="evidence" value="ECO:0007669"/>
    <property type="project" value="UniProtKB-SubCell"/>
</dbReference>
<evidence type="ECO:0000256" key="9">
    <source>
        <dbReference type="ARBA" id="ARBA00022490"/>
    </source>
</evidence>
<comment type="subcellular location">
    <subcellularLocation>
        <location evidence="3">Cytoplasm</location>
    </subcellularLocation>
</comment>
<dbReference type="PANTHER" id="PTHR21022">
    <property type="entry name" value="PREPHENATE DEHYDRATASE P PROTEIN"/>
    <property type="match status" value="1"/>
</dbReference>
<dbReference type="CDD" id="cd13630">
    <property type="entry name" value="PBP2_PDT_1"/>
    <property type="match status" value="1"/>
</dbReference>
<evidence type="ECO:0000256" key="3">
    <source>
        <dbReference type="ARBA" id="ARBA00004496"/>
    </source>
</evidence>
<organism evidence="22 23">
    <name type="scientific">Magnetofaba australis IT-1</name>
    <dbReference type="NCBI Taxonomy" id="1434232"/>
    <lineage>
        <taxon>Bacteria</taxon>
        <taxon>Pseudomonadati</taxon>
        <taxon>Pseudomonadota</taxon>
        <taxon>Magnetococcia</taxon>
        <taxon>Magnetococcales</taxon>
        <taxon>Magnetococcaceae</taxon>
        <taxon>Magnetofaba</taxon>
    </lineage>
</organism>
<comment type="caution">
    <text evidence="22">The sequence shown here is derived from an EMBL/GenBank/DDBJ whole genome shotgun (WGS) entry which is preliminary data.</text>
</comment>
<dbReference type="PROSITE" id="PS00858">
    <property type="entry name" value="PREPHENATE_DEHYDR_2"/>
    <property type="match status" value="1"/>
</dbReference>
<evidence type="ECO:0000256" key="7">
    <source>
        <dbReference type="ARBA" id="ARBA00013147"/>
    </source>
</evidence>
<dbReference type="FunFam" id="3.40.190.10:FF:000029">
    <property type="entry name" value="Chorismate mutase/Prephenate dehydratase"/>
    <property type="match status" value="1"/>
</dbReference>
<keyword evidence="14" id="KW-0456">Lyase</keyword>
<keyword evidence="13" id="KW-0413">Isomerase</keyword>
<dbReference type="InterPro" id="IPR036263">
    <property type="entry name" value="Chorismate_II_sf"/>
</dbReference>
<dbReference type="PROSITE" id="PS51171">
    <property type="entry name" value="PREPHENATE_DEHYDR_3"/>
    <property type="match status" value="1"/>
</dbReference>
<evidence type="ECO:0000313" key="23">
    <source>
        <dbReference type="Proteomes" id="UP000194003"/>
    </source>
</evidence>
<dbReference type="SMART" id="SM00830">
    <property type="entry name" value="CM_2"/>
    <property type="match status" value="1"/>
</dbReference>
<dbReference type="NCBIfam" id="TIGR01807">
    <property type="entry name" value="CM_P2"/>
    <property type="match status" value="1"/>
</dbReference>
<dbReference type="UniPathway" id="UPA00121">
    <property type="reaction ID" value="UER00345"/>
</dbReference>
<accession>A0A1Y2KA06</accession>
<dbReference type="Pfam" id="PF00800">
    <property type="entry name" value="PDT"/>
    <property type="match status" value="1"/>
</dbReference>
<dbReference type="GO" id="GO:0004664">
    <property type="term" value="F:prephenate dehydratase activity"/>
    <property type="evidence" value="ECO:0007669"/>
    <property type="project" value="UniProtKB-EC"/>
</dbReference>
<dbReference type="CDD" id="cd04905">
    <property type="entry name" value="ACT_CM-PDT"/>
    <property type="match status" value="1"/>
</dbReference>
<evidence type="ECO:0000256" key="13">
    <source>
        <dbReference type="ARBA" id="ARBA00023235"/>
    </source>
</evidence>
<sequence length="368" mass="40826">MSGAELNGKPITLADLRDGIDAIDDHIHDLLMQRAELVEKVGEVKGASAAQAVYYRPEREAQIHRRIEARHHGPLPIEAVHRIYREIISASLNMEKQLTVAYLGPEATFTHQAAIKQFGSSFHMYAQPTIDAVFHEVEVGRVNFGVAPVENSNEGAVTHTLDRFVDSPLIVCGEILLPVQHNLLSRRDSLSDVKRIYGHRRALADCHQWLDAHLPHVERVESESTAAAALKARDEEGAAAIAGEYAADSMSLNLLAEHIEDRAGQENRFLVVGRIPPKPSGDDKTSIMVSFQDHPGFLHKVLGLFAERGINLTRIESRPSQTRTWDYLFFIDCEGHQDDPRVAEALQALADLPGVTEKILGSYPKRAL</sequence>
<evidence type="ECO:0000256" key="16">
    <source>
        <dbReference type="ARBA" id="ARBA00031175"/>
    </source>
</evidence>
<comment type="catalytic activity">
    <reaction evidence="18">
        <text>prephenate + H(+) = 3-phenylpyruvate + CO2 + H2O</text>
        <dbReference type="Rhea" id="RHEA:21648"/>
        <dbReference type="ChEBI" id="CHEBI:15377"/>
        <dbReference type="ChEBI" id="CHEBI:15378"/>
        <dbReference type="ChEBI" id="CHEBI:16526"/>
        <dbReference type="ChEBI" id="CHEBI:18005"/>
        <dbReference type="ChEBI" id="CHEBI:29934"/>
        <dbReference type="EC" id="4.2.1.51"/>
    </reaction>
</comment>
<dbReference type="PROSITE" id="PS51671">
    <property type="entry name" value="ACT"/>
    <property type="match status" value="1"/>
</dbReference>
<evidence type="ECO:0000256" key="6">
    <source>
        <dbReference type="ARBA" id="ARBA00012404"/>
    </source>
</evidence>
<dbReference type="Gene3D" id="1.20.59.10">
    <property type="entry name" value="Chorismate mutase"/>
    <property type="match status" value="1"/>
</dbReference>
<dbReference type="EMBL" id="LVJN01000016">
    <property type="protein sequence ID" value="OSM06191.1"/>
    <property type="molecule type" value="Genomic_DNA"/>
</dbReference>
<evidence type="ECO:0000313" key="22">
    <source>
        <dbReference type="EMBL" id="OSM06191.1"/>
    </source>
</evidence>
<dbReference type="GO" id="GO:0009094">
    <property type="term" value="P:L-phenylalanine biosynthetic process"/>
    <property type="evidence" value="ECO:0007669"/>
    <property type="project" value="UniProtKB-UniPathway"/>
</dbReference>
<dbReference type="EC" id="4.2.1.51" evidence="7"/>
<dbReference type="SUPFAM" id="SSF48600">
    <property type="entry name" value="Chorismate mutase II"/>
    <property type="match status" value="1"/>
</dbReference>
<dbReference type="RefSeq" id="WP_085441325.1">
    <property type="nucleotide sequence ID" value="NZ_LVJN01000016.1"/>
</dbReference>
<evidence type="ECO:0000256" key="1">
    <source>
        <dbReference type="ARBA" id="ARBA00000824"/>
    </source>
</evidence>
<keyword evidence="15" id="KW-0511">Multifunctional enzyme</keyword>
<feature type="domain" description="Chorismate mutase" evidence="19">
    <location>
        <begin position="7"/>
        <end position="99"/>
    </location>
</feature>
<dbReference type="UniPathway" id="UPA00120">
    <property type="reaction ID" value="UER00203"/>
</dbReference>
<dbReference type="PROSITE" id="PS51168">
    <property type="entry name" value="CHORISMATE_MUT_2"/>
    <property type="match status" value="1"/>
</dbReference>
<evidence type="ECO:0000256" key="17">
    <source>
        <dbReference type="ARBA" id="ARBA00031520"/>
    </source>
</evidence>
<keyword evidence="9" id="KW-0963">Cytoplasm</keyword>
<evidence type="ECO:0000256" key="5">
    <source>
        <dbReference type="ARBA" id="ARBA00004817"/>
    </source>
</evidence>
<comment type="catalytic activity">
    <reaction evidence="1">
        <text>chorismate = prephenate</text>
        <dbReference type="Rhea" id="RHEA:13897"/>
        <dbReference type="ChEBI" id="CHEBI:29748"/>
        <dbReference type="ChEBI" id="CHEBI:29934"/>
        <dbReference type="EC" id="5.4.99.5"/>
    </reaction>
</comment>
<keyword evidence="23" id="KW-1185">Reference proteome</keyword>
<name>A0A1Y2KA06_9PROT</name>
<proteinExistence type="predicted"/>
<dbReference type="SUPFAM" id="SSF55021">
    <property type="entry name" value="ACT-like"/>
    <property type="match status" value="1"/>
</dbReference>
<dbReference type="InterPro" id="IPR002701">
    <property type="entry name" value="CM_II_prokaryot"/>
</dbReference>
<keyword evidence="10" id="KW-0028">Amino-acid biosynthesis</keyword>
<comment type="pathway">
    <text evidence="5">Metabolic intermediate biosynthesis; prephenate biosynthesis; prephenate from chorismate: step 1/1.</text>
</comment>
<evidence type="ECO:0000256" key="4">
    <source>
        <dbReference type="ARBA" id="ARBA00004741"/>
    </source>
</evidence>
<evidence type="ECO:0000256" key="2">
    <source>
        <dbReference type="ARBA" id="ARBA00002364"/>
    </source>
</evidence>
<dbReference type="EC" id="5.4.99.5" evidence="6"/>
<evidence type="ECO:0000259" key="21">
    <source>
        <dbReference type="PROSITE" id="PS51671"/>
    </source>
</evidence>
<evidence type="ECO:0000256" key="8">
    <source>
        <dbReference type="ARBA" id="ARBA00014401"/>
    </source>
</evidence>
<dbReference type="GO" id="GO:0004106">
    <property type="term" value="F:chorismate mutase activity"/>
    <property type="evidence" value="ECO:0007669"/>
    <property type="project" value="UniProtKB-EC"/>
</dbReference>
<dbReference type="NCBIfam" id="NF008865">
    <property type="entry name" value="PRK11898.1"/>
    <property type="match status" value="1"/>
</dbReference>
<keyword evidence="11" id="KW-0057">Aromatic amino acid biosynthesis</keyword>
<dbReference type="InterPro" id="IPR010957">
    <property type="entry name" value="G/b/e-P-prot_chorismate_mutase"/>
</dbReference>
<evidence type="ECO:0000256" key="15">
    <source>
        <dbReference type="ARBA" id="ARBA00023268"/>
    </source>
</evidence>
<dbReference type="InterPro" id="IPR036979">
    <property type="entry name" value="CM_dom_sf"/>
</dbReference>
<dbReference type="Proteomes" id="UP000194003">
    <property type="component" value="Unassembled WGS sequence"/>
</dbReference>
<reference evidence="22 23" key="1">
    <citation type="journal article" date="2016" name="BMC Genomics">
        <title>Combined genomic and structural analyses of a cultured magnetotactic bacterium reveals its niche adaptation to a dynamic environment.</title>
        <authorList>
            <person name="Araujo A.C."/>
            <person name="Morillo V."/>
            <person name="Cypriano J."/>
            <person name="Teixeira L.C."/>
            <person name="Leao P."/>
            <person name="Lyra S."/>
            <person name="Almeida L.G."/>
            <person name="Bazylinski D.A."/>
            <person name="Vasconcellos A.T."/>
            <person name="Abreu F."/>
            <person name="Lins U."/>
        </authorList>
    </citation>
    <scope>NUCLEOTIDE SEQUENCE [LARGE SCALE GENOMIC DNA]</scope>
    <source>
        <strain evidence="22 23">IT-1</strain>
    </source>
</reference>
<dbReference type="Gene3D" id="3.40.190.10">
    <property type="entry name" value="Periplasmic binding protein-like II"/>
    <property type="match status" value="2"/>
</dbReference>
<dbReference type="STRING" id="1434232.MAIT1_01168"/>
<evidence type="ECO:0000259" key="20">
    <source>
        <dbReference type="PROSITE" id="PS51171"/>
    </source>
</evidence>
<dbReference type="PANTHER" id="PTHR21022:SF19">
    <property type="entry name" value="PREPHENATE DEHYDRATASE-RELATED"/>
    <property type="match status" value="1"/>
</dbReference>
<dbReference type="InterPro" id="IPR002912">
    <property type="entry name" value="ACT_dom"/>
</dbReference>
<protein>
    <recommendedName>
        <fullName evidence="8">Bifunctional chorismate mutase/prephenate dehydratase</fullName>
        <ecNumber evidence="7">4.2.1.51</ecNumber>
        <ecNumber evidence="6">5.4.99.5</ecNumber>
    </recommendedName>
    <alternativeName>
        <fullName evidence="17">Chorismate mutase-prephenate dehydratase</fullName>
    </alternativeName>
    <alternativeName>
        <fullName evidence="16">p-protein</fullName>
    </alternativeName>
</protein>